<dbReference type="Proteomes" id="UP000464718">
    <property type="component" value="Chromosome i"/>
</dbReference>
<gene>
    <name evidence="2" type="ORF">EHC69_14485</name>
    <name evidence="3" type="ORF">FVP01_21940</name>
    <name evidence="1" type="ORF">I7278_23385</name>
</gene>
<evidence type="ECO:0000313" key="2">
    <source>
        <dbReference type="EMBL" id="QHH10485.1"/>
    </source>
</evidence>
<name>A0A2R9VQ39_VIBPH</name>
<proteinExistence type="predicted"/>
<dbReference type="EMBL" id="CP034298">
    <property type="protein sequence ID" value="QHH10485.1"/>
    <property type="molecule type" value="Genomic_DNA"/>
</dbReference>
<reference evidence="1" key="1">
    <citation type="journal article" date="2018" name="Genome Biol.">
        <title>SKESA: strategic k-mer extension for scrupulous assemblies.</title>
        <authorList>
            <person name="Souvorov A."/>
            <person name="Agarwala R."/>
            <person name="Lipman D.J."/>
        </authorList>
    </citation>
    <scope>NUCLEOTIDE SEQUENCE</scope>
    <source>
        <strain evidence="1">1930</strain>
    </source>
</reference>
<dbReference type="EMBL" id="DACQKT010000017">
    <property type="protein sequence ID" value="HAS6679733.1"/>
    <property type="molecule type" value="Genomic_DNA"/>
</dbReference>
<organism evidence="1">
    <name type="scientific">Vibrio parahaemolyticus</name>
    <dbReference type="NCBI Taxonomy" id="670"/>
    <lineage>
        <taxon>Bacteria</taxon>
        <taxon>Pseudomonadati</taxon>
        <taxon>Pseudomonadota</taxon>
        <taxon>Gammaproteobacteria</taxon>
        <taxon>Vibrionales</taxon>
        <taxon>Vibrionaceae</taxon>
        <taxon>Vibrio</taxon>
    </lineage>
</organism>
<reference evidence="3 4" key="3">
    <citation type="submission" date="2019-08" db="EMBL/GenBank/DDBJ databases">
        <title>Emerging of two pre-pandemic pathogenic O4:KUT lineages of Vibrio parahaemolyticus in coastal eastern China.</title>
        <authorList>
            <person name="Yu H."/>
        </authorList>
    </citation>
    <scope>NUCLEOTIDE SEQUENCE [LARGE SCALE GENOMIC DNA]</scope>
    <source>
        <strain evidence="3 4">HZ17-383</strain>
    </source>
</reference>
<evidence type="ECO:0000313" key="1">
    <source>
        <dbReference type="EMBL" id="HAS6679733.1"/>
    </source>
</evidence>
<dbReference type="Proteomes" id="UP000321504">
    <property type="component" value="Unassembled WGS sequence"/>
</dbReference>
<evidence type="ECO:0000313" key="3">
    <source>
        <dbReference type="EMBL" id="TXN13880.1"/>
    </source>
</evidence>
<reference evidence="2 5" key="2">
    <citation type="submission" date="2018-12" db="EMBL/GenBank/DDBJ databases">
        <title>Genomic insights into the evolutionary origins and pathogenicity of five Vibrio parahaemolyticus strains isolated from the shrimp with acute hepatopancreatic necrosis disease (AHPND).</title>
        <authorList>
            <person name="Yang Q."/>
            <person name="Dong X."/>
            <person name="Xie G."/>
            <person name="Fu S."/>
            <person name="Zou P."/>
            <person name="Sun J."/>
            <person name="Wang Y."/>
            <person name="Huang J."/>
        </authorList>
    </citation>
    <scope>NUCLEOTIDE SEQUENCE [LARGE SCALE GENOMIC DNA]</scope>
    <source>
        <strain evidence="2 5">20160303005-1</strain>
    </source>
</reference>
<dbReference type="Proteomes" id="UP000856022">
    <property type="component" value="Unassembled WGS sequence"/>
</dbReference>
<protein>
    <submittedName>
        <fullName evidence="1">Uncharacterized protein</fullName>
    </submittedName>
</protein>
<accession>A0A2R9VQ39</accession>
<dbReference type="EMBL" id="VRMQ01000009">
    <property type="protein sequence ID" value="TXN13880.1"/>
    <property type="molecule type" value="Genomic_DNA"/>
</dbReference>
<dbReference type="AlphaFoldDB" id="A0A2R9VQ39"/>
<sequence length="29" mass="3265">MVGGHKANTQRGGKELTWTVLVKPHKYNN</sequence>
<reference evidence="1" key="4">
    <citation type="submission" date="2019-12" db="EMBL/GenBank/DDBJ databases">
        <authorList>
            <consortium name="NCBI Pathogen Detection Project"/>
        </authorList>
    </citation>
    <scope>NUCLEOTIDE SEQUENCE</scope>
    <source>
        <strain evidence="1">1930</strain>
    </source>
</reference>
<evidence type="ECO:0000313" key="5">
    <source>
        <dbReference type="Proteomes" id="UP000464718"/>
    </source>
</evidence>
<evidence type="ECO:0000313" key="4">
    <source>
        <dbReference type="Proteomes" id="UP000321504"/>
    </source>
</evidence>